<proteinExistence type="predicted"/>
<dbReference type="AlphaFoldDB" id="A0A2P2C706"/>
<keyword evidence="3" id="KW-0560">Oxidoreductase</keyword>
<accession>A0A2P2C706</accession>
<dbReference type="PANTHER" id="PTHR23026">
    <property type="entry name" value="NADPH NITROREDUCTASE"/>
    <property type="match status" value="1"/>
</dbReference>
<feature type="domain" description="Nitroreductase" evidence="4">
    <location>
        <begin position="23"/>
        <end position="209"/>
    </location>
</feature>
<evidence type="ECO:0000313" key="5">
    <source>
        <dbReference type="EMBL" id="CUR56582.1"/>
    </source>
</evidence>
<reference evidence="5" key="1">
    <citation type="submission" date="2015-08" db="EMBL/GenBank/DDBJ databases">
        <authorList>
            <person name="Babu N.S."/>
            <person name="Beckwith C.J."/>
            <person name="Beseler K.G."/>
            <person name="Brison A."/>
            <person name="Carone J.V."/>
            <person name="Caskin T.P."/>
            <person name="Diamond M."/>
            <person name="Durham M.E."/>
            <person name="Foxe J.M."/>
            <person name="Go M."/>
            <person name="Henderson B.A."/>
            <person name="Jones I.B."/>
            <person name="McGettigan J.A."/>
            <person name="Micheletti S.J."/>
            <person name="Nasrallah M.E."/>
            <person name="Ortiz D."/>
            <person name="Piller C.R."/>
            <person name="Privatt S.R."/>
            <person name="Schneider S.L."/>
            <person name="Sharp S."/>
            <person name="Smith T.C."/>
            <person name="Stanton J.D."/>
            <person name="Ullery H.E."/>
            <person name="Wilson R.J."/>
            <person name="Serrano M.G."/>
            <person name="Buck G."/>
            <person name="Lee V."/>
            <person name="Wang Y."/>
            <person name="Carvalho R."/>
            <person name="Voegtly L."/>
            <person name="Shi R."/>
            <person name="Duckworth R."/>
            <person name="Johnson A."/>
            <person name="Loviza R."/>
            <person name="Walstead R."/>
            <person name="Shah Z."/>
            <person name="Kiflezghi M."/>
            <person name="Wade K."/>
            <person name="Ball S.L."/>
            <person name="Bradley K.W."/>
            <person name="Asai D.J."/>
            <person name="Bowman C.A."/>
            <person name="Russell D.A."/>
            <person name="Pope W.H."/>
            <person name="Jacobs-Sera D."/>
            <person name="Hendrix R.W."/>
            <person name="Hatfull G.F."/>
        </authorList>
    </citation>
    <scope>NUCLEOTIDE SEQUENCE</scope>
</reference>
<dbReference type="PANTHER" id="PTHR23026:SF90">
    <property type="entry name" value="IODOTYROSINE DEIODINASE 1"/>
    <property type="match status" value="1"/>
</dbReference>
<evidence type="ECO:0000256" key="3">
    <source>
        <dbReference type="ARBA" id="ARBA00023002"/>
    </source>
</evidence>
<dbReference type="InterPro" id="IPR029479">
    <property type="entry name" value="Nitroreductase"/>
</dbReference>
<name>A0A2P2C706_9ZZZZ</name>
<gene>
    <name evidence="5" type="ORF">NOCA1120085</name>
</gene>
<dbReference type="SUPFAM" id="SSF55469">
    <property type="entry name" value="FMN-dependent nitroreductase-like"/>
    <property type="match status" value="1"/>
</dbReference>
<dbReference type="Pfam" id="PF00881">
    <property type="entry name" value="Nitroreductase"/>
    <property type="match status" value="1"/>
</dbReference>
<protein>
    <recommendedName>
        <fullName evidence="4">Nitroreductase domain-containing protein</fullName>
    </recommendedName>
</protein>
<keyword evidence="1" id="KW-0285">Flavoprotein</keyword>
<evidence type="ECO:0000256" key="2">
    <source>
        <dbReference type="ARBA" id="ARBA00022643"/>
    </source>
</evidence>
<keyword evidence="2" id="KW-0288">FMN</keyword>
<organism evidence="5">
    <name type="scientific">metagenome</name>
    <dbReference type="NCBI Taxonomy" id="256318"/>
    <lineage>
        <taxon>unclassified sequences</taxon>
        <taxon>metagenomes</taxon>
    </lineage>
</organism>
<dbReference type="GO" id="GO:0016491">
    <property type="term" value="F:oxidoreductase activity"/>
    <property type="evidence" value="ECO:0007669"/>
    <property type="project" value="UniProtKB-KW"/>
</dbReference>
<dbReference type="EMBL" id="CZKB01000004">
    <property type="protein sequence ID" value="CUR56582.1"/>
    <property type="molecule type" value="Genomic_DNA"/>
</dbReference>
<dbReference type="Gene3D" id="3.40.109.10">
    <property type="entry name" value="NADH Oxidase"/>
    <property type="match status" value="1"/>
</dbReference>
<dbReference type="InterPro" id="IPR000415">
    <property type="entry name" value="Nitroreductase-like"/>
</dbReference>
<evidence type="ECO:0000256" key="1">
    <source>
        <dbReference type="ARBA" id="ARBA00022630"/>
    </source>
</evidence>
<sequence>MVGWQALPMTAAAPFDVLTRLLDERSTCRQFLPDQVPQSEIERLLSLAQRTPSWCNTQPRQVVVTSGDATDRLRTALAEHVMTQPQAPDFAFPAAYTGVFRDRRRECGFQLYDSVGISKDDGDRRLEQMLRNFDLFDAPHVAIVTTEDDLGVYGAVDCGLWISTFLLGAQALGLAAAPQAALAGFSGFLREHFDLPDTRRVVVGISFGYADADHPVNGFRTSRAQLDDVVTWAG</sequence>
<dbReference type="InterPro" id="IPR050627">
    <property type="entry name" value="Nitroreductase/BluB"/>
</dbReference>
<evidence type="ECO:0000259" key="4">
    <source>
        <dbReference type="Pfam" id="PF00881"/>
    </source>
</evidence>